<evidence type="ECO:0000256" key="1">
    <source>
        <dbReference type="ARBA" id="ARBA00004141"/>
    </source>
</evidence>
<feature type="transmembrane region" description="Helical" evidence="6">
    <location>
        <begin position="318"/>
        <end position="341"/>
    </location>
</feature>
<keyword evidence="9" id="KW-1185">Reference proteome</keyword>
<evidence type="ECO:0000256" key="2">
    <source>
        <dbReference type="ARBA" id="ARBA00022692"/>
    </source>
</evidence>
<keyword evidence="2 6" id="KW-0812">Transmembrane</keyword>
<dbReference type="GeneID" id="105269974"/>
<gene>
    <name evidence="10" type="primary">LOC105269974</name>
</gene>
<feature type="domain" description="G-protein coupled receptors family 3 profile" evidence="8">
    <location>
        <begin position="228"/>
        <end position="368"/>
    </location>
</feature>
<evidence type="ECO:0000256" key="5">
    <source>
        <dbReference type="ARBA" id="ARBA00023180"/>
    </source>
</evidence>
<dbReference type="GO" id="GO:0016020">
    <property type="term" value="C:membrane"/>
    <property type="evidence" value="ECO:0007669"/>
    <property type="project" value="UniProtKB-SubCell"/>
</dbReference>
<dbReference type="PROSITE" id="PS50259">
    <property type="entry name" value="G_PROTEIN_RECEP_F3_4"/>
    <property type="match status" value="1"/>
</dbReference>
<name>A0A9R1TGU1_9HYME</name>
<dbReference type="AlphaFoldDB" id="A0A9R1TGU1"/>
<dbReference type="CDD" id="cd13953">
    <property type="entry name" value="7tm_classC_mGluR-like"/>
    <property type="match status" value="1"/>
</dbReference>
<keyword evidence="3 6" id="KW-1133">Transmembrane helix</keyword>
<evidence type="ECO:0000259" key="8">
    <source>
        <dbReference type="PROSITE" id="PS50259"/>
    </source>
</evidence>
<feature type="transmembrane region" description="Helical" evidence="6">
    <location>
        <begin position="196"/>
        <end position="217"/>
    </location>
</feature>
<feature type="transmembrane region" description="Helical" evidence="6">
    <location>
        <begin position="229"/>
        <end position="248"/>
    </location>
</feature>
<accession>A0A9R1TGU1</accession>
<dbReference type="KEGG" id="fas:105269974"/>
<evidence type="ECO:0000256" key="4">
    <source>
        <dbReference type="ARBA" id="ARBA00023136"/>
    </source>
</evidence>
<feature type="chain" id="PRO_5040386286" evidence="7">
    <location>
        <begin position="22"/>
        <end position="508"/>
    </location>
</feature>
<dbReference type="InterPro" id="IPR017978">
    <property type="entry name" value="GPCR_3_C"/>
</dbReference>
<evidence type="ECO:0000256" key="3">
    <source>
        <dbReference type="ARBA" id="ARBA00022989"/>
    </source>
</evidence>
<dbReference type="Proteomes" id="UP000694866">
    <property type="component" value="Unplaced"/>
</dbReference>
<dbReference type="InterPro" id="IPR050726">
    <property type="entry name" value="mGluR"/>
</dbReference>
<dbReference type="GO" id="GO:0004930">
    <property type="term" value="F:G protein-coupled receptor activity"/>
    <property type="evidence" value="ECO:0007669"/>
    <property type="project" value="InterPro"/>
</dbReference>
<evidence type="ECO:0000313" key="10">
    <source>
        <dbReference type="RefSeq" id="XP_011308917.1"/>
    </source>
</evidence>
<evidence type="ECO:0000256" key="7">
    <source>
        <dbReference type="SAM" id="SignalP"/>
    </source>
</evidence>
<evidence type="ECO:0000256" key="6">
    <source>
        <dbReference type="SAM" id="Phobius"/>
    </source>
</evidence>
<keyword evidence="7" id="KW-0732">Signal</keyword>
<feature type="transmembrane region" description="Helical" evidence="6">
    <location>
        <begin position="125"/>
        <end position="149"/>
    </location>
</feature>
<proteinExistence type="predicted"/>
<feature type="transmembrane region" description="Helical" evidence="6">
    <location>
        <begin position="161"/>
        <end position="184"/>
    </location>
</feature>
<comment type="subcellular location">
    <subcellularLocation>
        <location evidence="1">Membrane</location>
        <topology evidence="1">Multi-pass membrane protein</topology>
    </subcellularLocation>
</comment>
<keyword evidence="5" id="KW-0325">Glycoprotein</keyword>
<evidence type="ECO:0000313" key="9">
    <source>
        <dbReference type="Proteomes" id="UP000694866"/>
    </source>
</evidence>
<dbReference type="OrthoDB" id="9880600at2759"/>
<keyword evidence="4 6" id="KW-0472">Membrane</keyword>
<dbReference type="Pfam" id="PF00003">
    <property type="entry name" value="7tm_3"/>
    <property type="match status" value="1"/>
</dbReference>
<dbReference type="PANTHER" id="PTHR24060">
    <property type="entry name" value="METABOTROPIC GLUTAMATE RECEPTOR"/>
    <property type="match status" value="1"/>
</dbReference>
<organism evidence="9 10">
    <name type="scientific">Fopius arisanus</name>
    <dbReference type="NCBI Taxonomy" id="64838"/>
    <lineage>
        <taxon>Eukaryota</taxon>
        <taxon>Metazoa</taxon>
        <taxon>Ecdysozoa</taxon>
        <taxon>Arthropoda</taxon>
        <taxon>Hexapoda</taxon>
        <taxon>Insecta</taxon>
        <taxon>Pterygota</taxon>
        <taxon>Neoptera</taxon>
        <taxon>Endopterygota</taxon>
        <taxon>Hymenoptera</taxon>
        <taxon>Apocrita</taxon>
        <taxon>Ichneumonoidea</taxon>
        <taxon>Braconidae</taxon>
        <taxon>Opiinae</taxon>
        <taxon>Fopius</taxon>
    </lineage>
</organism>
<feature type="signal peptide" evidence="7">
    <location>
        <begin position="1"/>
        <end position="21"/>
    </location>
</feature>
<sequence length="508" mass="54346">MRVSPIVFSAVAVLGGRTATADGPDSAYEMMIGLSTGTTTMRTIGLIRRNPAELSTEFFVIPDVGAVGGNNSVGSVASVINVPPPNRTISISHPTRNVGYVEDTRFTPGAPHSNFYQNVLRERSWALPLAALSAAVMLLMAVFEIFVLLKARAAAPNRRHLFLGQALLLGLFMMAGLSAAASLAPNPLSCAAFRLVGLPAALVFAALLVKCVFLLSLNSGIYLPAPYQALVLLFAVLVQVAIVGQWFYGEIPDVIRPCSIGTKKLQTAASIQSHYTCCKTPIGQTVASLSYPAVLLLAVAGLAVRARGIRDNHREAAFIGIAVGLTIPIWLTSAIGTIIASEHDREAWLAYGLLSTSLVLFLTMFLPKGRQLAALGREGPGGIPSVVMRNDRIGGRRDRDEDHLSSLPGSGYSFFHFKPADGGTFKRKIDYHSTDRIALVSSAIPGCNACRHGNSPVYSEDVQAPLETFVLPHGMYIPDSELDAANLYTTLSANPNVFFQRAHPGMIY</sequence>
<feature type="transmembrane region" description="Helical" evidence="6">
    <location>
        <begin position="289"/>
        <end position="306"/>
    </location>
</feature>
<feature type="transmembrane region" description="Helical" evidence="6">
    <location>
        <begin position="347"/>
        <end position="367"/>
    </location>
</feature>
<reference evidence="10" key="1">
    <citation type="submission" date="2025-08" db="UniProtKB">
        <authorList>
            <consortium name="RefSeq"/>
        </authorList>
    </citation>
    <scope>IDENTIFICATION</scope>
    <source>
        <strain evidence="10">USDA-PBARC FA_bdor</strain>
        <tissue evidence="10">Whole organism</tissue>
    </source>
</reference>
<dbReference type="RefSeq" id="XP_011308917.1">
    <property type="nucleotide sequence ID" value="XM_011310615.1"/>
</dbReference>
<protein>
    <submittedName>
        <fullName evidence="10">Uncharacterized protein isoform X1</fullName>
    </submittedName>
</protein>